<dbReference type="HOGENOM" id="CLU_179401_0_0_10"/>
<sequence length="101" mass="12157">MKKQTKTVPEFSSEQEEREFWTSHDSSEYIDWQKAKPAIFPDLKPTMKTISLRLPEMLLNRIKTLANERDVPYQSLMKMYLRERIDSEYEVERNKQKKANS</sequence>
<dbReference type="PATRIC" id="fig|194439.7.peg.744"/>
<dbReference type="EMBL" id="AE006470">
    <property type="protein sequence ID" value="AAM72056.1"/>
    <property type="molecule type" value="Genomic_DNA"/>
</dbReference>
<dbReference type="EnsemblBacteria" id="AAM72056">
    <property type="protein sequence ID" value="AAM72056"/>
    <property type="gene ID" value="CT0820"/>
</dbReference>
<dbReference type="OrthoDB" id="5297245at2"/>
<evidence type="ECO:0000313" key="3">
    <source>
        <dbReference type="Proteomes" id="UP000001007"/>
    </source>
</evidence>
<dbReference type="AlphaFoldDB" id="Q8KE70"/>
<gene>
    <name evidence="2" type="ordered locus">CT0820</name>
</gene>
<organism evidence="2 3">
    <name type="scientific">Chlorobaculum tepidum (strain ATCC 49652 / DSM 12025 / NBRC 103806 / TLS)</name>
    <name type="common">Chlorobium tepidum</name>
    <dbReference type="NCBI Taxonomy" id="194439"/>
    <lineage>
        <taxon>Bacteria</taxon>
        <taxon>Pseudomonadati</taxon>
        <taxon>Chlorobiota</taxon>
        <taxon>Chlorobiia</taxon>
        <taxon>Chlorobiales</taxon>
        <taxon>Chlorobiaceae</taxon>
        <taxon>Chlorobaculum</taxon>
    </lineage>
</organism>
<dbReference type="RefSeq" id="WP_010932501.1">
    <property type="nucleotide sequence ID" value="NC_002932.3"/>
</dbReference>
<dbReference type="Pfam" id="PF12441">
    <property type="entry name" value="CopG_antitoxin"/>
    <property type="match status" value="1"/>
</dbReference>
<protein>
    <recommendedName>
        <fullName evidence="4">Helix-turn-helix protein, CopG family</fullName>
    </recommendedName>
</protein>
<evidence type="ECO:0000256" key="1">
    <source>
        <dbReference type="SAM" id="MobiDB-lite"/>
    </source>
</evidence>
<evidence type="ECO:0008006" key="4">
    <source>
        <dbReference type="Google" id="ProtNLM"/>
    </source>
</evidence>
<name>Q8KE70_CHLTE</name>
<dbReference type="KEGG" id="cte:CT0820"/>
<dbReference type="eggNOG" id="COG5304">
    <property type="taxonomic scope" value="Bacteria"/>
</dbReference>
<accession>Q8KE70</accession>
<keyword evidence="3" id="KW-1185">Reference proteome</keyword>
<feature type="region of interest" description="Disordered" evidence="1">
    <location>
        <begin position="1"/>
        <end position="20"/>
    </location>
</feature>
<dbReference type="InterPro" id="IPR022148">
    <property type="entry name" value="CopG_antitoxin"/>
</dbReference>
<dbReference type="Proteomes" id="UP000001007">
    <property type="component" value="Chromosome"/>
</dbReference>
<reference evidence="2 3" key="1">
    <citation type="journal article" date="2002" name="Proc. Natl. Acad. Sci. U.S.A.">
        <title>The complete genome sequence of Chlorobium tepidum TLS, a photosynthetic, anaerobic, green-sulfur bacterium.</title>
        <authorList>
            <person name="Eisen J.A."/>
            <person name="Nelson K.E."/>
            <person name="Paulsen I.T."/>
            <person name="Heidelberg J.F."/>
            <person name="Wu M."/>
            <person name="Dodson R.J."/>
            <person name="Deboy R."/>
            <person name="Gwinn M.L."/>
            <person name="Nelson W.C."/>
            <person name="Haft D.H."/>
            <person name="Hickey E.K."/>
            <person name="Peterson J.D."/>
            <person name="Durkin A.S."/>
            <person name="Kolonay J.L."/>
            <person name="Yang F."/>
            <person name="Holt I."/>
            <person name="Umayam L.A."/>
            <person name="Mason T."/>
            <person name="Brenner M."/>
            <person name="Shea T.P."/>
            <person name="Parksey D."/>
            <person name="Nierman W.C."/>
            <person name="Feldblyum T.V."/>
            <person name="Hansen C.L."/>
            <person name="Craven M.B."/>
            <person name="Radune D."/>
            <person name="Vamathevan J."/>
            <person name="Khouri H."/>
            <person name="White O."/>
            <person name="Gruber T.M."/>
            <person name="Ketchum K.A."/>
            <person name="Venter J.C."/>
            <person name="Tettelin H."/>
            <person name="Bryant D.A."/>
            <person name="Fraser C.M."/>
        </authorList>
    </citation>
    <scope>NUCLEOTIDE SEQUENCE [LARGE SCALE GENOMIC DNA]</scope>
    <source>
        <strain evidence="3">ATCC 49652 / DSM 12025 / NBRC 103806 / TLS</strain>
    </source>
</reference>
<dbReference type="STRING" id="194439.CT0820"/>
<proteinExistence type="predicted"/>
<feature type="compositionally biased region" description="Polar residues" evidence="1">
    <location>
        <begin position="1"/>
        <end position="12"/>
    </location>
</feature>
<evidence type="ECO:0000313" key="2">
    <source>
        <dbReference type="EMBL" id="AAM72056.1"/>
    </source>
</evidence>